<protein>
    <submittedName>
        <fullName evidence="1">CBD9-like protein</fullName>
    </submittedName>
</protein>
<gene>
    <name evidence="1" type="ORF">BO66DRAFT_449467</name>
</gene>
<accession>A0ACD1HM91</accession>
<keyword evidence="2" id="KW-1185">Reference proteome</keyword>
<organism evidence="1 2">
    <name type="scientific">Aspergillus aculeatinus CBS 121060</name>
    <dbReference type="NCBI Taxonomy" id="1448322"/>
    <lineage>
        <taxon>Eukaryota</taxon>
        <taxon>Fungi</taxon>
        <taxon>Dikarya</taxon>
        <taxon>Ascomycota</taxon>
        <taxon>Pezizomycotina</taxon>
        <taxon>Eurotiomycetes</taxon>
        <taxon>Eurotiomycetidae</taxon>
        <taxon>Eurotiales</taxon>
        <taxon>Aspergillaceae</taxon>
        <taxon>Aspergillus</taxon>
        <taxon>Aspergillus subgen. Circumdati</taxon>
    </lineage>
</organism>
<proteinExistence type="predicted"/>
<evidence type="ECO:0000313" key="2">
    <source>
        <dbReference type="Proteomes" id="UP000249661"/>
    </source>
</evidence>
<sequence length="267" mass="27393">MHLTRTQWLQALALALLPPQPAAKNLTTAPDPTTPSLTYSITIPNTNTNTNTNASTNTLNPPEDPPRGSGPIYLRLTAPTTMQWISLGQGPDMATANIFIVYAASATSVTLSPRSGGQGQPRYNPAANVTLLEGSGIVDGMMVAEVRCEDCWGSWPALPAGGGDGVGEGGEVEAGPGAASGAGNATAAAAAAAAAATGGGGFVMDPNGNETAWFWAYQLGAPLHSDDVGAELGMHDVKGEMVWDLREARFEVGAGDDELVEGFNPFV</sequence>
<reference evidence="1" key="1">
    <citation type="submission" date="2018-02" db="EMBL/GenBank/DDBJ databases">
        <title>The genomes of Aspergillus section Nigri reveals drivers in fungal speciation.</title>
        <authorList>
            <consortium name="DOE Joint Genome Institute"/>
            <person name="Vesth T.C."/>
            <person name="Nybo J."/>
            <person name="Theobald S."/>
            <person name="Brandl J."/>
            <person name="Frisvad J.C."/>
            <person name="Nielsen K.F."/>
            <person name="Lyhne E.K."/>
            <person name="Kogle M.E."/>
            <person name="Kuo A."/>
            <person name="Riley R."/>
            <person name="Clum A."/>
            <person name="Nolan M."/>
            <person name="Lipzen A."/>
            <person name="Salamov A."/>
            <person name="Henrissat B."/>
            <person name="Wiebenga A."/>
            <person name="De vries R.P."/>
            <person name="Grigoriev I.V."/>
            <person name="Mortensen U.H."/>
            <person name="Andersen M.R."/>
            <person name="Baker S.E."/>
        </authorList>
    </citation>
    <scope>NUCLEOTIDE SEQUENCE</scope>
    <source>
        <strain evidence="1">CBS 121060</strain>
    </source>
</reference>
<evidence type="ECO:0000313" key="1">
    <source>
        <dbReference type="EMBL" id="RAH74720.1"/>
    </source>
</evidence>
<dbReference type="Proteomes" id="UP000249661">
    <property type="component" value="Unassembled WGS sequence"/>
</dbReference>
<dbReference type="EMBL" id="KZ824934">
    <property type="protein sequence ID" value="RAH74720.1"/>
    <property type="molecule type" value="Genomic_DNA"/>
</dbReference>
<name>A0ACD1HM91_9EURO</name>